<keyword evidence="1" id="KW-1133">Transmembrane helix</keyword>
<sequence length="141" mass="15072">MLKWMWWLGTPVLAALLLFLVVREVGPAYEAKFGSGTEGVFTVVEVVRGGRGHPVPHGDFAPDDGSPVLRDVALVTGGRLEPGDQVLAVDTGNKRGIYPADGGSDWLIITVVGAICVVGLIVWVMTVWRSIRLRGDARPGP</sequence>
<accession>A0A6N9YNT8</accession>
<gene>
    <name evidence="2" type="ORF">G1H11_15240</name>
</gene>
<dbReference type="EMBL" id="JAAGOB010000008">
    <property type="protein sequence ID" value="NED96663.1"/>
    <property type="molecule type" value="Genomic_DNA"/>
</dbReference>
<keyword evidence="1" id="KW-0812">Transmembrane</keyword>
<evidence type="ECO:0000313" key="3">
    <source>
        <dbReference type="Proteomes" id="UP000469185"/>
    </source>
</evidence>
<comment type="caution">
    <text evidence="2">The sequence shown here is derived from an EMBL/GenBank/DDBJ whole genome shotgun (WGS) entry which is preliminary data.</text>
</comment>
<dbReference type="RefSeq" id="WP_163819458.1">
    <property type="nucleotide sequence ID" value="NZ_JAAGOB010000008.1"/>
</dbReference>
<dbReference type="Proteomes" id="UP000469185">
    <property type="component" value="Unassembled WGS sequence"/>
</dbReference>
<keyword evidence="3" id="KW-1185">Reference proteome</keyword>
<organism evidence="2 3">
    <name type="scientific">Phytoactinopolyspora alkaliphila</name>
    <dbReference type="NCBI Taxonomy" id="1783498"/>
    <lineage>
        <taxon>Bacteria</taxon>
        <taxon>Bacillati</taxon>
        <taxon>Actinomycetota</taxon>
        <taxon>Actinomycetes</taxon>
        <taxon>Jiangellales</taxon>
        <taxon>Jiangellaceae</taxon>
        <taxon>Phytoactinopolyspora</taxon>
    </lineage>
</organism>
<proteinExistence type="predicted"/>
<evidence type="ECO:0000313" key="2">
    <source>
        <dbReference type="EMBL" id="NED96663.1"/>
    </source>
</evidence>
<evidence type="ECO:0008006" key="4">
    <source>
        <dbReference type="Google" id="ProtNLM"/>
    </source>
</evidence>
<reference evidence="2 3" key="1">
    <citation type="submission" date="2020-02" db="EMBL/GenBank/DDBJ databases">
        <authorList>
            <person name="Li X.-J."/>
            <person name="Feng X.-M."/>
        </authorList>
    </citation>
    <scope>NUCLEOTIDE SEQUENCE [LARGE SCALE GENOMIC DNA]</scope>
    <source>
        <strain evidence="2 3">CGMCC 4.7225</strain>
    </source>
</reference>
<feature type="transmembrane region" description="Helical" evidence="1">
    <location>
        <begin position="106"/>
        <end position="128"/>
    </location>
</feature>
<protein>
    <recommendedName>
        <fullName evidence="4">DUF3592 domain-containing protein</fullName>
    </recommendedName>
</protein>
<keyword evidence="1" id="KW-0472">Membrane</keyword>
<evidence type="ECO:0000256" key="1">
    <source>
        <dbReference type="SAM" id="Phobius"/>
    </source>
</evidence>
<dbReference type="AlphaFoldDB" id="A0A6N9YNT8"/>
<name>A0A6N9YNT8_9ACTN</name>